<evidence type="ECO:0000313" key="1">
    <source>
        <dbReference type="EMBL" id="KAH3704792.1"/>
    </source>
</evidence>
<protein>
    <submittedName>
        <fullName evidence="1">Uncharacterized protein</fullName>
    </submittedName>
</protein>
<organism evidence="1 2">
    <name type="scientific">Dreissena polymorpha</name>
    <name type="common">Zebra mussel</name>
    <name type="synonym">Mytilus polymorpha</name>
    <dbReference type="NCBI Taxonomy" id="45954"/>
    <lineage>
        <taxon>Eukaryota</taxon>
        <taxon>Metazoa</taxon>
        <taxon>Spiralia</taxon>
        <taxon>Lophotrochozoa</taxon>
        <taxon>Mollusca</taxon>
        <taxon>Bivalvia</taxon>
        <taxon>Autobranchia</taxon>
        <taxon>Heteroconchia</taxon>
        <taxon>Euheterodonta</taxon>
        <taxon>Imparidentia</taxon>
        <taxon>Neoheterodontei</taxon>
        <taxon>Myida</taxon>
        <taxon>Dreissenoidea</taxon>
        <taxon>Dreissenidae</taxon>
        <taxon>Dreissena</taxon>
    </lineage>
</organism>
<sequence length="56" mass="5950">MSSYFADALPSALAGRPDKASDVSSHDSTFMRPVLSSCFKMTSSDTPLECLQCTSA</sequence>
<dbReference type="EMBL" id="JAIWYP010000015">
    <property type="protein sequence ID" value="KAH3704792.1"/>
    <property type="molecule type" value="Genomic_DNA"/>
</dbReference>
<keyword evidence="2" id="KW-1185">Reference proteome</keyword>
<name>A0A9D4BTC0_DREPO</name>
<proteinExistence type="predicted"/>
<evidence type="ECO:0000313" key="2">
    <source>
        <dbReference type="Proteomes" id="UP000828390"/>
    </source>
</evidence>
<dbReference type="AlphaFoldDB" id="A0A9D4BTC0"/>
<reference evidence="1" key="1">
    <citation type="journal article" date="2019" name="bioRxiv">
        <title>The Genome of the Zebra Mussel, Dreissena polymorpha: A Resource for Invasive Species Research.</title>
        <authorList>
            <person name="McCartney M.A."/>
            <person name="Auch B."/>
            <person name="Kono T."/>
            <person name="Mallez S."/>
            <person name="Zhang Y."/>
            <person name="Obille A."/>
            <person name="Becker A."/>
            <person name="Abrahante J.E."/>
            <person name="Garbe J."/>
            <person name="Badalamenti J.P."/>
            <person name="Herman A."/>
            <person name="Mangelson H."/>
            <person name="Liachko I."/>
            <person name="Sullivan S."/>
            <person name="Sone E.D."/>
            <person name="Koren S."/>
            <person name="Silverstein K.A.T."/>
            <person name="Beckman K.B."/>
            <person name="Gohl D.M."/>
        </authorList>
    </citation>
    <scope>NUCLEOTIDE SEQUENCE</scope>
    <source>
        <strain evidence="1">Duluth1</strain>
        <tissue evidence="1">Whole animal</tissue>
    </source>
</reference>
<comment type="caution">
    <text evidence="1">The sequence shown here is derived from an EMBL/GenBank/DDBJ whole genome shotgun (WGS) entry which is preliminary data.</text>
</comment>
<accession>A0A9D4BTC0</accession>
<gene>
    <name evidence="1" type="ORF">DPMN_079853</name>
</gene>
<dbReference type="Proteomes" id="UP000828390">
    <property type="component" value="Unassembled WGS sequence"/>
</dbReference>
<reference evidence="1" key="2">
    <citation type="submission" date="2020-11" db="EMBL/GenBank/DDBJ databases">
        <authorList>
            <person name="McCartney M.A."/>
            <person name="Auch B."/>
            <person name="Kono T."/>
            <person name="Mallez S."/>
            <person name="Becker A."/>
            <person name="Gohl D.M."/>
            <person name="Silverstein K.A.T."/>
            <person name="Koren S."/>
            <person name="Bechman K.B."/>
            <person name="Herman A."/>
            <person name="Abrahante J.E."/>
            <person name="Garbe J."/>
        </authorList>
    </citation>
    <scope>NUCLEOTIDE SEQUENCE</scope>
    <source>
        <strain evidence="1">Duluth1</strain>
        <tissue evidence="1">Whole animal</tissue>
    </source>
</reference>